<gene>
    <name evidence="3" type="ORF">J9309_04035</name>
</gene>
<dbReference type="EMBL" id="CP072842">
    <property type="protein sequence ID" value="QTV06501.1"/>
    <property type="molecule type" value="Genomic_DNA"/>
</dbReference>
<dbReference type="Proteomes" id="UP000672011">
    <property type="component" value="Chromosome"/>
</dbReference>
<reference evidence="3 4" key="1">
    <citation type="journal article" date="2021" name="Int. J. Syst. Evol. Microbiol.">
        <title>Faecalibacter bovis sp. nov., isolated from cow faeces.</title>
        <authorList>
            <person name="Li F."/>
            <person name="Zhao W."/>
            <person name="Hong Q."/>
            <person name="Shao Q."/>
            <person name="Song J."/>
            <person name="Yang S."/>
        </authorList>
    </citation>
    <scope>NUCLEOTIDE SEQUENCE [LARGE SCALE GENOMIC DNA]</scope>
    <source>
        <strain evidence="3 4">ZY171143</strain>
    </source>
</reference>
<dbReference type="RefSeq" id="WP_230477219.1">
    <property type="nucleotide sequence ID" value="NZ_CP072842.1"/>
</dbReference>
<feature type="signal peptide" evidence="1">
    <location>
        <begin position="1"/>
        <end position="22"/>
    </location>
</feature>
<evidence type="ECO:0000313" key="3">
    <source>
        <dbReference type="EMBL" id="QTV06501.1"/>
    </source>
</evidence>
<evidence type="ECO:0000256" key="1">
    <source>
        <dbReference type="SAM" id="SignalP"/>
    </source>
</evidence>
<feature type="chain" id="PRO_5046838058" evidence="1">
    <location>
        <begin position="23"/>
        <end position="165"/>
    </location>
</feature>
<organism evidence="3 4">
    <name type="scientific">Faecalibacter bovis</name>
    <dbReference type="NCBI Taxonomy" id="2898187"/>
    <lineage>
        <taxon>Bacteria</taxon>
        <taxon>Pseudomonadati</taxon>
        <taxon>Bacteroidota</taxon>
        <taxon>Flavobacteriia</taxon>
        <taxon>Flavobacteriales</taxon>
        <taxon>Weeksellaceae</taxon>
        <taxon>Faecalibacter</taxon>
    </lineage>
</organism>
<keyword evidence="1" id="KW-0732">Signal</keyword>
<evidence type="ECO:0000259" key="2">
    <source>
        <dbReference type="Pfam" id="PF13648"/>
    </source>
</evidence>
<sequence length="165" mass="19235">MKTKYLLIFFALFALLSCDNNDDNNRNTDTIEIPDEVNMDLLMGTWDFRGEGIYDDFFPGYHNIVVSEVGLECVYQGYLKFNPSDNTFTQVSYNYNGYDNSCSPKYYTGTFSVSGKTFTLNFIRYGQAVSVTYQVKRLYQNKLEIIQPSWSEENRSSLNVTYYER</sequence>
<dbReference type="Pfam" id="PF13648">
    <property type="entry name" value="Lipocalin_4"/>
    <property type="match status" value="1"/>
</dbReference>
<name>A0ABX7XF00_9FLAO</name>
<protein>
    <submittedName>
        <fullName evidence="3">Lipocalin family protein</fullName>
    </submittedName>
</protein>
<keyword evidence="4" id="KW-1185">Reference proteome</keyword>
<feature type="domain" description="Lipocalin-like" evidence="2">
    <location>
        <begin position="43"/>
        <end position="144"/>
    </location>
</feature>
<evidence type="ECO:0000313" key="4">
    <source>
        <dbReference type="Proteomes" id="UP000672011"/>
    </source>
</evidence>
<reference evidence="4" key="2">
    <citation type="submission" date="2021-04" db="EMBL/GenBank/DDBJ databases">
        <title>Taxonomy of Flavobacteriaceae bacterium ZY171143.</title>
        <authorList>
            <person name="Li F."/>
        </authorList>
    </citation>
    <scope>NUCLEOTIDE SEQUENCE [LARGE SCALE GENOMIC DNA]</scope>
    <source>
        <strain evidence="4">ZY171143</strain>
    </source>
</reference>
<accession>A0ABX7XF00</accession>
<dbReference type="InterPro" id="IPR024311">
    <property type="entry name" value="Lipocalin-like"/>
</dbReference>
<proteinExistence type="predicted"/>
<dbReference type="PROSITE" id="PS51257">
    <property type="entry name" value="PROKAR_LIPOPROTEIN"/>
    <property type="match status" value="1"/>
</dbReference>